<dbReference type="KEGG" id="bmei:Spa11_40130"/>
<keyword evidence="2" id="KW-1185">Reference proteome</keyword>
<gene>
    <name evidence="1" type="ORF">Spa11_40130</name>
</gene>
<name>A0A518KDB9_9BACT</name>
<sequence>MSADESRWPLEEVTETVIGAAFKVSNELGVGFLERVYENALAIELREAGLVVEQQKPVKVLYRGVIVGDYQIDLLVENRLVLELKHASGLTDAHLAQSLNYLKATGYELALVINFGTSRVQVKRVIRSRNHHQ</sequence>
<evidence type="ECO:0000313" key="1">
    <source>
        <dbReference type="EMBL" id="QDV75790.1"/>
    </source>
</evidence>
<organism evidence="1 2">
    <name type="scientific">Botrimarina mediterranea</name>
    <dbReference type="NCBI Taxonomy" id="2528022"/>
    <lineage>
        <taxon>Bacteria</taxon>
        <taxon>Pseudomonadati</taxon>
        <taxon>Planctomycetota</taxon>
        <taxon>Planctomycetia</taxon>
        <taxon>Pirellulales</taxon>
        <taxon>Lacipirellulaceae</taxon>
        <taxon>Botrimarina</taxon>
    </lineage>
</organism>
<dbReference type="AlphaFoldDB" id="A0A518KDB9"/>
<dbReference type="NCBIfam" id="TIGR04256">
    <property type="entry name" value="GxxExxY"/>
    <property type="match status" value="1"/>
</dbReference>
<dbReference type="EMBL" id="CP036349">
    <property type="protein sequence ID" value="QDV75790.1"/>
    <property type="molecule type" value="Genomic_DNA"/>
</dbReference>
<protein>
    <recommendedName>
        <fullName evidence="3">GxxExxY protein</fullName>
    </recommendedName>
</protein>
<dbReference type="Proteomes" id="UP000316426">
    <property type="component" value="Chromosome"/>
</dbReference>
<evidence type="ECO:0008006" key="3">
    <source>
        <dbReference type="Google" id="ProtNLM"/>
    </source>
</evidence>
<accession>A0A518KDB9</accession>
<proteinExistence type="predicted"/>
<dbReference type="InterPro" id="IPR026350">
    <property type="entry name" value="GxxExxY"/>
</dbReference>
<reference evidence="1 2" key="1">
    <citation type="submission" date="2019-02" db="EMBL/GenBank/DDBJ databases">
        <title>Deep-cultivation of Planctomycetes and their phenomic and genomic characterization uncovers novel biology.</title>
        <authorList>
            <person name="Wiegand S."/>
            <person name="Jogler M."/>
            <person name="Boedeker C."/>
            <person name="Pinto D."/>
            <person name="Vollmers J."/>
            <person name="Rivas-Marin E."/>
            <person name="Kohn T."/>
            <person name="Peeters S.H."/>
            <person name="Heuer A."/>
            <person name="Rast P."/>
            <person name="Oberbeckmann S."/>
            <person name="Bunk B."/>
            <person name="Jeske O."/>
            <person name="Meyerdierks A."/>
            <person name="Storesund J.E."/>
            <person name="Kallscheuer N."/>
            <person name="Luecker S."/>
            <person name="Lage O.M."/>
            <person name="Pohl T."/>
            <person name="Merkel B.J."/>
            <person name="Hornburger P."/>
            <person name="Mueller R.-W."/>
            <person name="Bruemmer F."/>
            <person name="Labrenz M."/>
            <person name="Spormann A.M."/>
            <person name="Op den Camp H."/>
            <person name="Overmann J."/>
            <person name="Amann R."/>
            <person name="Jetten M.S.M."/>
            <person name="Mascher T."/>
            <person name="Medema M.H."/>
            <person name="Devos D.P."/>
            <person name="Kaster A.-K."/>
            <person name="Ovreas L."/>
            <person name="Rohde M."/>
            <person name="Galperin M.Y."/>
            <person name="Jogler C."/>
        </authorList>
    </citation>
    <scope>NUCLEOTIDE SEQUENCE [LARGE SCALE GENOMIC DNA]</scope>
    <source>
        <strain evidence="1 2">Spa11</strain>
    </source>
</reference>
<evidence type="ECO:0000313" key="2">
    <source>
        <dbReference type="Proteomes" id="UP000316426"/>
    </source>
</evidence>
<dbReference type="Pfam" id="PF13366">
    <property type="entry name" value="PDDEXK_3"/>
    <property type="match status" value="1"/>
</dbReference>
<dbReference type="RefSeq" id="WP_145115743.1">
    <property type="nucleotide sequence ID" value="NZ_CP036349.1"/>
</dbReference>